<dbReference type="GO" id="GO:0000981">
    <property type="term" value="F:DNA-binding transcription factor activity, RNA polymerase II-specific"/>
    <property type="evidence" value="ECO:0007669"/>
    <property type="project" value="InterPro"/>
</dbReference>
<dbReference type="Pfam" id="PF11951">
    <property type="entry name" value="Fungal_trans_2"/>
    <property type="match status" value="1"/>
</dbReference>
<dbReference type="PANTHER" id="PTHR36206:SF12">
    <property type="entry name" value="ASPERCRYPTIN BIOSYNTHESIS CLUSTER-SPECIFIC TRANSCRIPTION REGULATOR ATNN-RELATED"/>
    <property type="match status" value="1"/>
</dbReference>
<dbReference type="PANTHER" id="PTHR36206">
    <property type="entry name" value="ASPERCRYPTIN BIOSYNTHESIS CLUSTER-SPECIFIC TRANSCRIPTION REGULATOR ATNN-RELATED"/>
    <property type="match status" value="1"/>
</dbReference>
<dbReference type="InterPro" id="IPR021858">
    <property type="entry name" value="Fun_TF"/>
</dbReference>
<dbReference type="OrthoDB" id="2593732at2759"/>
<dbReference type="PROSITE" id="PS00463">
    <property type="entry name" value="ZN2_CY6_FUNGAL_1"/>
    <property type="match status" value="1"/>
</dbReference>
<keyword evidence="9" id="KW-1185">Reference proteome</keyword>
<dbReference type="Pfam" id="PF00172">
    <property type="entry name" value="Zn_clus"/>
    <property type="match status" value="1"/>
</dbReference>
<accession>A0A9X0AJC5</accession>
<dbReference type="SUPFAM" id="SSF57701">
    <property type="entry name" value="Zn2/Cys6 DNA-binding domain"/>
    <property type="match status" value="1"/>
</dbReference>
<dbReference type="CDD" id="cd00067">
    <property type="entry name" value="GAL4"/>
    <property type="match status" value="1"/>
</dbReference>
<evidence type="ECO:0000313" key="8">
    <source>
        <dbReference type="EMBL" id="KAJ8063760.1"/>
    </source>
</evidence>
<evidence type="ECO:0000256" key="4">
    <source>
        <dbReference type="ARBA" id="ARBA00023125"/>
    </source>
</evidence>
<keyword evidence="1" id="KW-0479">Metal-binding</keyword>
<gene>
    <name evidence="8" type="ORF">OCU04_007622</name>
</gene>
<dbReference type="AlphaFoldDB" id="A0A9X0AJC5"/>
<dbReference type="GO" id="GO:0008270">
    <property type="term" value="F:zinc ion binding"/>
    <property type="evidence" value="ECO:0007669"/>
    <property type="project" value="InterPro"/>
</dbReference>
<dbReference type="PROSITE" id="PS50048">
    <property type="entry name" value="ZN2_CY6_FUNGAL_2"/>
    <property type="match status" value="1"/>
</dbReference>
<evidence type="ECO:0000256" key="5">
    <source>
        <dbReference type="ARBA" id="ARBA00023163"/>
    </source>
</evidence>
<comment type="caution">
    <text evidence="8">The sequence shown here is derived from an EMBL/GenBank/DDBJ whole genome shotgun (WGS) entry which is preliminary data.</text>
</comment>
<keyword evidence="2" id="KW-0862">Zinc</keyword>
<sequence>MATIARKKAWRPKSKTGCLTCRIRRVKCGEEKPECLRCTKTGRICDGYDPDRPEMSSTGLARRASAESSSTASSIASPTASIIAMSLPTIEGDEEERRSFNFFINNTAPELAGNFESRFWNSLVLQRCHSDPPIRHAVIALAAFHESFKFGDKKLLEAGVIDDPKQRLALLQNNEAIRHLTGHLSQGGNLRSPEVILISCLLFICFEAMQGNYQAAFAHLNSGLKILGDCVQKNENDPNGDSESNLTLEFIRSELLPLFGALDIQATTILPTSWGMTTGSMKFDFRTQTGIPDRVSSLNEAKCHLQNQTHEILEYHRSVTQNHSLDTTKKDNTLRTNSMNAIMEEKRKHALQLEQWSTVFNNFAQTAGQTMDKNDLRASISLKLDYETNKLILETALFKTESLLKSYGESITENGPVFSFDTIIIPPLVCVVCKCRDPSIRRKAHALLSSSFRREGLWDSDYASSIGKWSMDKEEEGLENISKAEEVLESTRIVVSEITSLGRRRALIKFRQGPRREAGDLDLQEGLIVW</sequence>
<feature type="domain" description="Zn(2)-C6 fungal-type" evidence="7">
    <location>
        <begin position="17"/>
        <end position="45"/>
    </location>
</feature>
<evidence type="ECO:0000313" key="9">
    <source>
        <dbReference type="Proteomes" id="UP001152300"/>
    </source>
</evidence>
<reference evidence="8" key="1">
    <citation type="submission" date="2022-11" db="EMBL/GenBank/DDBJ databases">
        <title>Genome Resource of Sclerotinia nivalis Strain SnTB1, a Plant Pathogen Isolated from American Ginseng.</title>
        <authorList>
            <person name="Fan S."/>
        </authorList>
    </citation>
    <scope>NUCLEOTIDE SEQUENCE</scope>
    <source>
        <strain evidence="8">SnTB1</strain>
    </source>
</reference>
<organism evidence="8 9">
    <name type="scientific">Sclerotinia nivalis</name>
    <dbReference type="NCBI Taxonomy" id="352851"/>
    <lineage>
        <taxon>Eukaryota</taxon>
        <taxon>Fungi</taxon>
        <taxon>Dikarya</taxon>
        <taxon>Ascomycota</taxon>
        <taxon>Pezizomycotina</taxon>
        <taxon>Leotiomycetes</taxon>
        <taxon>Helotiales</taxon>
        <taxon>Sclerotiniaceae</taxon>
        <taxon>Sclerotinia</taxon>
    </lineage>
</organism>
<dbReference type="GO" id="GO:0003677">
    <property type="term" value="F:DNA binding"/>
    <property type="evidence" value="ECO:0007669"/>
    <property type="project" value="UniProtKB-KW"/>
</dbReference>
<keyword evidence="4" id="KW-0238">DNA-binding</keyword>
<keyword evidence="6" id="KW-0539">Nucleus</keyword>
<dbReference type="EMBL" id="JAPEIS010000008">
    <property type="protein sequence ID" value="KAJ8063760.1"/>
    <property type="molecule type" value="Genomic_DNA"/>
</dbReference>
<name>A0A9X0AJC5_9HELO</name>
<dbReference type="Proteomes" id="UP001152300">
    <property type="component" value="Unassembled WGS sequence"/>
</dbReference>
<proteinExistence type="predicted"/>
<evidence type="ECO:0000256" key="1">
    <source>
        <dbReference type="ARBA" id="ARBA00022723"/>
    </source>
</evidence>
<protein>
    <recommendedName>
        <fullName evidence="7">Zn(2)-C6 fungal-type domain-containing protein</fullName>
    </recommendedName>
</protein>
<evidence type="ECO:0000256" key="6">
    <source>
        <dbReference type="ARBA" id="ARBA00023242"/>
    </source>
</evidence>
<dbReference type="SMART" id="SM00066">
    <property type="entry name" value="GAL4"/>
    <property type="match status" value="1"/>
</dbReference>
<evidence type="ECO:0000256" key="3">
    <source>
        <dbReference type="ARBA" id="ARBA00023015"/>
    </source>
</evidence>
<keyword evidence="3" id="KW-0805">Transcription regulation</keyword>
<keyword evidence="5" id="KW-0804">Transcription</keyword>
<evidence type="ECO:0000259" key="7">
    <source>
        <dbReference type="PROSITE" id="PS50048"/>
    </source>
</evidence>
<dbReference type="InterPro" id="IPR052360">
    <property type="entry name" value="Transcr_Regulatory_Proteins"/>
</dbReference>
<dbReference type="InterPro" id="IPR001138">
    <property type="entry name" value="Zn2Cys6_DnaBD"/>
</dbReference>
<dbReference type="Gene3D" id="4.10.240.10">
    <property type="entry name" value="Zn(2)-C6 fungal-type DNA-binding domain"/>
    <property type="match status" value="1"/>
</dbReference>
<evidence type="ECO:0000256" key="2">
    <source>
        <dbReference type="ARBA" id="ARBA00022833"/>
    </source>
</evidence>
<dbReference type="InterPro" id="IPR036864">
    <property type="entry name" value="Zn2-C6_fun-type_DNA-bd_sf"/>
</dbReference>